<dbReference type="Gene3D" id="3.40.50.2300">
    <property type="match status" value="1"/>
</dbReference>
<accession>A0ABU0VB83</accession>
<feature type="domain" description="Response regulatory" evidence="10">
    <location>
        <begin position="2"/>
        <end position="116"/>
    </location>
</feature>
<evidence type="ECO:0000256" key="1">
    <source>
        <dbReference type="ARBA" id="ARBA00004496"/>
    </source>
</evidence>
<dbReference type="InterPro" id="IPR016032">
    <property type="entry name" value="Sig_transdc_resp-reg_C-effctor"/>
</dbReference>
<dbReference type="Gene3D" id="1.10.10.10">
    <property type="entry name" value="Winged helix-like DNA-binding domain superfamily/Winged helix DNA-binding domain"/>
    <property type="match status" value="1"/>
</dbReference>
<evidence type="ECO:0000256" key="9">
    <source>
        <dbReference type="PROSITE-ProRule" id="PRU01091"/>
    </source>
</evidence>
<dbReference type="EMBL" id="JAVCYS010000006">
    <property type="protein sequence ID" value="MDQ1854188.1"/>
    <property type="molecule type" value="Genomic_DNA"/>
</dbReference>
<evidence type="ECO:0000256" key="4">
    <source>
        <dbReference type="ARBA" id="ARBA00023012"/>
    </source>
</evidence>
<keyword evidence="13" id="KW-1185">Reference proteome</keyword>
<protein>
    <submittedName>
        <fullName evidence="12">Response regulator</fullName>
    </submittedName>
</protein>
<evidence type="ECO:0000256" key="2">
    <source>
        <dbReference type="ARBA" id="ARBA00022490"/>
    </source>
</evidence>
<dbReference type="SMART" id="SM00448">
    <property type="entry name" value="REC"/>
    <property type="match status" value="1"/>
</dbReference>
<keyword evidence="4" id="KW-0902">Two-component regulatory system</keyword>
<evidence type="ECO:0000313" key="12">
    <source>
        <dbReference type="EMBL" id="MDQ1854188.1"/>
    </source>
</evidence>
<dbReference type="Pfam" id="PF00486">
    <property type="entry name" value="Trans_reg_C"/>
    <property type="match status" value="1"/>
</dbReference>
<dbReference type="SUPFAM" id="SSF46894">
    <property type="entry name" value="C-terminal effector domain of the bipartite response regulators"/>
    <property type="match status" value="1"/>
</dbReference>
<evidence type="ECO:0000259" key="10">
    <source>
        <dbReference type="PROSITE" id="PS50110"/>
    </source>
</evidence>
<reference evidence="12" key="1">
    <citation type="submission" date="2023-08" db="EMBL/GenBank/DDBJ databases">
        <title>Functional annotation and safety assessment of Bacillus stercoris.</title>
        <authorList>
            <person name="Pandit N.T."/>
            <person name="Ahir S.V."/>
            <person name="Chauhan D.A."/>
            <person name="Bose A."/>
            <person name="Dunlap C."/>
            <person name="Doshi J.A."/>
        </authorList>
    </citation>
    <scope>NUCLEOTIDE SEQUENCE</scope>
    <source>
        <strain evidence="12">ZBMF30</strain>
    </source>
</reference>
<dbReference type="Pfam" id="PF00072">
    <property type="entry name" value="Response_reg"/>
    <property type="match status" value="1"/>
</dbReference>
<gene>
    <name evidence="12" type="ORF">RAQ16_17825</name>
</gene>
<keyword evidence="6 9" id="KW-0238">DNA-binding</keyword>
<name>A0ABU0VB83_9BACI</name>
<dbReference type="PANTHER" id="PTHR48111:SF69">
    <property type="entry name" value="RESPONSE REGULATOR RECEIVER"/>
    <property type="match status" value="1"/>
</dbReference>
<dbReference type="PROSITE" id="PS51755">
    <property type="entry name" value="OMPR_PHOB"/>
    <property type="match status" value="1"/>
</dbReference>
<sequence length="358" mass="41749">MKALIVDDEHLALLHFKKMLERTNAFQSIMAYQDPVEALEHPETPAVDAVFLDIEMPGVNGIELAEAIQSMNENIQVVFITAYNEFAIKAFELNAIDYLLKPVVYKRLETTVERIKTNHMLRQNAENTEAHFSIQCFGSLQFHQILKGAKANIPVKWRTSKAREIYLFLLHNHGRVVSKDMLIDLFWPHYDISKASTQLYSTIYQIRKLFSQIPFSQTIEKTDTGYILRLSGAKIDVVEWEKSLKGAPPLNAATLHLHMDIFLSYQNHYLMEHGYLWAEPEKARLSQLWLGKAYELIDYHIQEMNDHQAMDVCLQAEKIEPCDHKIMQYKLQLFNKNGKVEEAIKEYQRYKQMKDQIN</sequence>
<dbReference type="InterPro" id="IPR011006">
    <property type="entry name" value="CheY-like_superfamily"/>
</dbReference>
<dbReference type="InterPro" id="IPR001867">
    <property type="entry name" value="OmpR/PhoB-type_DNA-bd"/>
</dbReference>
<dbReference type="InterPro" id="IPR039420">
    <property type="entry name" value="WalR-like"/>
</dbReference>
<evidence type="ECO:0000256" key="7">
    <source>
        <dbReference type="ARBA" id="ARBA00023163"/>
    </source>
</evidence>
<feature type="domain" description="OmpR/PhoB-type" evidence="11">
    <location>
        <begin position="132"/>
        <end position="232"/>
    </location>
</feature>
<dbReference type="InterPro" id="IPR001789">
    <property type="entry name" value="Sig_transdc_resp-reg_receiver"/>
</dbReference>
<dbReference type="SUPFAM" id="SSF52172">
    <property type="entry name" value="CheY-like"/>
    <property type="match status" value="1"/>
</dbReference>
<evidence type="ECO:0000256" key="8">
    <source>
        <dbReference type="PROSITE-ProRule" id="PRU00169"/>
    </source>
</evidence>
<evidence type="ECO:0000259" key="11">
    <source>
        <dbReference type="PROSITE" id="PS51755"/>
    </source>
</evidence>
<keyword evidence="2" id="KW-0963">Cytoplasm</keyword>
<dbReference type="Proteomes" id="UP001177898">
    <property type="component" value="Unassembled WGS sequence"/>
</dbReference>
<dbReference type="PROSITE" id="PS50110">
    <property type="entry name" value="RESPONSE_REGULATORY"/>
    <property type="match status" value="1"/>
</dbReference>
<keyword evidence="3 8" id="KW-0597">Phosphoprotein</keyword>
<organism evidence="12 13">
    <name type="scientific">Bacillus stercoris</name>
    <dbReference type="NCBI Taxonomy" id="2054641"/>
    <lineage>
        <taxon>Bacteria</taxon>
        <taxon>Bacillati</taxon>
        <taxon>Bacillota</taxon>
        <taxon>Bacilli</taxon>
        <taxon>Bacillales</taxon>
        <taxon>Bacillaceae</taxon>
        <taxon>Bacillus</taxon>
    </lineage>
</organism>
<dbReference type="RefSeq" id="WP_306646963.1">
    <property type="nucleotide sequence ID" value="NZ_JAVCYS010000006.1"/>
</dbReference>
<keyword evidence="7" id="KW-0804">Transcription</keyword>
<evidence type="ECO:0000256" key="3">
    <source>
        <dbReference type="ARBA" id="ARBA00022553"/>
    </source>
</evidence>
<proteinExistence type="predicted"/>
<feature type="modified residue" description="4-aspartylphosphate" evidence="8">
    <location>
        <position position="53"/>
    </location>
</feature>
<evidence type="ECO:0000313" key="13">
    <source>
        <dbReference type="Proteomes" id="UP001177898"/>
    </source>
</evidence>
<dbReference type="PANTHER" id="PTHR48111">
    <property type="entry name" value="REGULATOR OF RPOS"/>
    <property type="match status" value="1"/>
</dbReference>
<feature type="DNA-binding region" description="OmpR/PhoB-type" evidence="9">
    <location>
        <begin position="132"/>
        <end position="232"/>
    </location>
</feature>
<evidence type="ECO:0000256" key="5">
    <source>
        <dbReference type="ARBA" id="ARBA00023015"/>
    </source>
</evidence>
<dbReference type="SMART" id="SM00862">
    <property type="entry name" value="Trans_reg_C"/>
    <property type="match status" value="1"/>
</dbReference>
<comment type="subcellular location">
    <subcellularLocation>
        <location evidence="1">Cytoplasm</location>
    </subcellularLocation>
</comment>
<comment type="caution">
    <text evidence="12">The sequence shown here is derived from an EMBL/GenBank/DDBJ whole genome shotgun (WGS) entry which is preliminary data.</text>
</comment>
<dbReference type="InterPro" id="IPR036388">
    <property type="entry name" value="WH-like_DNA-bd_sf"/>
</dbReference>
<evidence type="ECO:0000256" key="6">
    <source>
        <dbReference type="ARBA" id="ARBA00023125"/>
    </source>
</evidence>
<keyword evidence="5" id="KW-0805">Transcription regulation</keyword>